<dbReference type="AlphaFoldDB" id="A0AAE3FZC7"/>
<dbReference type="EMBL" id="JAKRVX010000008">
    <property type="protein sequence ID" value="MCL9818116.1"/>
    <property type="molecule type" value="Genomic_DNA"/>
</dbReference>
<proteinExistence type="predicted"/>
<dbReference type="InterPro" id="IPR036314">
    <property type="entry name" value="SOD_C_sf"/>
</dbReference>
<evidence type="ECO:0000259" key="1">
    <source>
        <dbReference type="Pfam" id="PF02777"/>
    </source>
</evidence>
<dbReference type="SUPFAM" id="SSF54719">
    <property type="entry name" value="Fe,Mn superoxide dismutase (SOD), C-terminal domain"/>
    <property type="match status" value="1"/>
</dbReference>
<reference evidence="2" key="1">
    <citation type="journal article" date="2022" name="Syst. Appl. Microbiol.">
        <title>Natronocalculus amylovorans gen. nov., sp. nov., and Natranaeroarchaeum aerophilus sp. nov., dominant culturable amylolytic natronoarchaea from hypersaline soda lakes in southwestern Siberia.</title>
        <authorList>
            <person name="Sorokin D.Y."/>
            <person name="Elcheninov A.G."/>
            <person name="Khizhniak T.V."/>
            <person name="Koenen M."/>
            <person name="Bale N.J."/>
            <person name="Damste J.S.S."/>
            <person name="Kublanov I.V."/>
        </authorList>
    </citation>
    <scope>NUCLEOTIDE SEQUENCE</scope>
    <source>
        <strain evidence="2">AArc-St2</strain>
    </source>
</reference>
<keyword evidence="3" id="KW-1185">Reference proteome</keyword>
<dbReference type="GO" id="GO:0046872">
    <property type="term" value="F:metal ion binding"/>
    <property type="evidence" value="ECO:0007669"/>
    <property type="project" value="InterPro"/>
</dbReference>
<dbReference type="Proteomes" id="UP001203207">
    <property type="component" value="Unassembled WGS sequence"/>
</dbReference>
<dbReference type="RefSeq" id="WP_250585731.1">
    <property type="nucleotide sequence ID" value="NZ_JAKRVX010000008.1"/>
</dbReference>
<protein>
    <submittedName>
        <fullName evidence="2">Fe-Mn family superoxide dismutase</fullName>
    </submittedName>
</protein>
<gene>
    <name evidence="2" type="ORF">AArcSt2_14325</name>
</gene>
<feature type="domain" description="Manganese/iron superoxide dismutase C-terminal" evidence="1">
    <location>
        <begin position="1"/>
        <end position="30"/>
    </location>
</feature>
<sequence length="41" mass="4941">WEHSYYHDYGPARGDFVDAFFNVVDWNEPAARYEQAVELFE</sequence>
<dbReference type="InterPro" id="IPR019832">
    <property type="entry name" value="Mn/Fe_SOD_C"/>
</dbReference>
<feature type="non-terminal residue" evidence="2">
    <location>
        <position position="1"/>
    </location>
</feature>
<organism evidence="2 3">
    <name type="scientific">Natronocalculus amylovorans</name>
    <dbReference type="NCBI Taxonomy" id="2917812"/>
    <lineage>
        <taxon>Archaea</taxon>
        <taxon>Methanobacteriati</taxon>
        <taxon>Methanobacteriota</taxon>
        <taxon>Stenosarchaea group</taxon>
        <taxon>Halobacteria</taxon>
        <taxon>Halobacteriales</taxon>
        <taxon>Haloferacaceae</taxon>
        <taxon>Natronocalculus</taxon>
    </lineage>
</organism>
<reference evidence="2" key="2">
    <citation type="submission" date="2022-02" db="EMBL/GenBank/DDBJ databases">
        <authorList>
            <person name="Elcheninov A.G."/>
            <person name="Sorokin D.Y."/>
            <person name="Kublanov I.V."/>
        </authorList>
    </citation>
    <scope>NUCLEOTIDE SEQUENCE</scope>
    <source>
        <strain evidence="2">AArc-St2</strain>
    </source>
</reference>
<dbReference type="Pfam" id="PF02777">
    <property type="entry name" value="Sod_Fe_C"/>
    <property type="match status" value="1"/>
</dbReference>
<comment type="caution">
    <text evidence="2">The sequence shown here is derived from an EMBL/GenBank/DDBJ whole genome shotgun (WGS) entry which is preliminary data.</text>
</comment>
<accession>A0AAE3FZC7</accession>
<dbReference type="Gene3D" id="3.55.40.20">
    <property type="entry name" value="Iron/manganese superoxide dismutase, C-terminal domain"/>
    <property type="match status" value="1"/>
</dbReference>
<evidence type="ECO:0000313" key="3">
    <source>
        <dbReference type="Proteomes" id="UP001203207"/>
    </source>
</evidence>
<dbReference type="GO" id="GO:0004784">
    <property type="term" value="F:superoxide dismutase activity"/>
    <property type="evidence" value="ECO:0007669"/>
    <property type="project" value="InterPro"/>
</dbReference>
<name>A0AAE3FZC7_9EURY</name>
<evidence type="ECO:0000313" key="2">
    <source>
        <dbReference type="EMBL" id="MCL9818116.1"/>
    </source>
</evidence>